<keyword evidence="1" id="KW-0472">Membrane</keyword>
<reference evidence="3 4" key="1">
    <citation type="submission" date="2024-04" db="EMBL/GenBank/DDBJ databases">
        <title>Methanococcoides sp. LMO-2.</title>
        <authorList>
            <person name="Liang L."/>
        </authorList>
    </citation>
    <scope>NUCLEOTIDE SEQUENCE [LARGE SCALE GENOMIC DNA]</scope>
    <source>
        <strain evidence="3 4">LMO-2</strain>
    </source>
</reference>
<dbReference type="Proteomes" id="UP001396646">
    <property type="component" value="Unassembled WGS sequence"/>
</dbReference>
<dbReference type="RefSeq" id="WP_342126217.1">
    <property type="nucleotide sequence ID" value="NZ_JBCAUS010000002.1"/>
</dbReference>
<dbReference type="Gene3D" id="2.60.40.1120">
    <property type="entry name" value="Carboxypeptidase-like, regulatory domain"/>
    <property type="match status" value="1"/>
</dbReference>
<sequence>MKTRYSILFLFILLSMLPTAMAVANSSATVHGATYEWNTFEPLENTIIAVNSTPSQSVVAKYGTYSFDLNSGSYTITAKYSDNDTLIYFAEEDIVITDAGNYVIDLLLYPAYSEGLITEEDLAEIAPIEESSVASEKKNQSSIGIYSIAAIMLALIAIGGYSFVHKKKGTDHVTYQPEVVAEPEEDNEEFPSDLQEVLDIIVANGGRITQKDLRSRIRYSEGKVSLMLSELEAKGYVEKFRKGRGNVIILKDRK</sequence>
<organism evidence="3 4">
    <name type="scientific">Methanococcoides cohabitans</name>
    <dbReference type="NCBI Taxonomy" id="3136559"/>
    <lineage>
        <taxon>Archaea</taxon>
        <taxon>Methanobacteriati</taxon>
        <taxon>Methanobacteriota</taxon>
        <taxon>Stenosarchaea group</taxon>
        <taxon>Methanomicrobia</taxon>
        <taxon>Methanosarcinales</taxon>
        <taxon>Methanosarcinaceae</taxon>
        <taxon>Methanococcoides</taxon>
    </lineage>
</organism>
<dbReference type="InterPro" id="IPR008969">
    <property type="entry name" value="CarboxyPept-like_regulatory"/>
</dbReference>
<evidence type="ECO:0000256" key="1">
    <source>
        <dbReference type="SAM" id="Phobius"/>
    </source>
</evidence>
<feature type="domain" description="DUF7343" evidence="2">
    <location>
        <begin position="192"/>
        <end position="250"/>
    </location>
</feature>
<dbReference type="SUPFAM" id="SSF49464">
    <property type="entry name" value="Carboxypeptidase regulatory domain-like"/>
    <property type="match status" value="1"/>
</dbReference>
<comment type="caution">
    <text evidence="3">The sequence shown here is derived from an EMBL/GenBank/DDBJ whole genome shotgun (WGS) entry which is preliminary data.</text>
</comment>
<dbReference type="Pfam" id="PF24034">
    <property type="entry name" value="DUF7343"/>
    <property type="match status" value="1"/>
</dbReference>
<dbReference type="InterPro" id="IPR036388">
    <property type="entry name" value="WH-like_DNA-bd_sf"/>
</dbReference>
<dbReference type="InterPro" id="IPR055767">
    <property type="entry name" value="DUF7343"/>
</dbReference>
<dbReference type="Gene3D" id="1.10.10.10">
    <property type="entry name" value="Winged helix-like DNA-binding domain superfamily/Winged helix DNA-binding domain"/>
    <property type="match status" value="1"/>
</dbReference>
<dbReference type="EMBL" id="JBCAUS010000002">
    <property type="protein sequence ID" value="MEL4304493.1"/>
    <property type="molecule type" value="Genomic_DNA"/>
</dbReference>
<evidence type="ECO:0000313" key="4">
    <source>
        <dbReference type="Proteomes" id="UP001396646"/>
    </source>
</evidence>
<evidence type="ECO:0000259" key="2">
    <source>
        <dbReference type="Pfam" id="PF24034"/>
    </source>
</evidence>
<accession>A0ABU9KU49</accession>
<keyword evidence="1" id="KW-0812">Transmembrane</keyword>
<gene>
    <name evidence="3" type="ORF">WOA13_01390</name>
</gene>
<name>A0ABU9KU49_9EURY</name>
<dbReference type="SUPFAM" id="SSF46785">
    <property type="entry name" value="Winged helix' DNA-binding domain"/>
    <property type="match status" value="1"/>
</dbReference>
<dbReference type="InterPro" id="IPR036390">
    <property type="entry name" value="WH_DNA-bd_sf"/>
</dbReference>
<protein>
    <submittedName>
        <fullName evidence="3">Winged helix-turn-helix transcriptional regulator</fullName>
    </submittedName>
</protein>
<keyword evidence="1" id="KW-1133">Transmembrane helix</keyword>
<keyword evidence="4" id="KW-1185">Reference proteome</keyword>
<feature type="transmembrane region" description="Helical" evidence="1">
    <location>
        <begin position="143"/>
        <end position="164"/>
    </location>
</feature>
<proteinExistence type="predicted"/>
<evidence type="ECO:0000313" key="3">
    <source>
        <dbReference type="EMBL" id="MEL4304493.1"/>
    </source>
</evidence>